<dbReference type="RefSeq" id="WP_347438094.1">
    <property type="nucleotide sequence ID" value="NZ_CP089291.1"/>
</dbReference>
<accession>A0ABY4CPN6</accession>
<keyword evidence="1" id="KW-0808">Transferase</keyword>
<organism evidence="1 2">
    <name type="scientific">Fodinisporobacter ferrooxydans</name>
    <dbReference type="NCBI Taxonomy" id="2901836"/>
    <lineage>
        <taxon>Bacteria</taxon>
        <taxon>Bacillati</taxon>
        <taxon>Bacillota</taxon>
        <taxon>Bacilli</taxon>
        <taxon>Bacillales</taxon>
        <taxon>Alicyclobacillaceae</taxon>
        <taxon>Fodinisporobacter</taxon>
    </lineage>
</organism>
<dbReference type="Gene3D" id="3.90.550.10">
    <property type="entry name" value="Spore Coat Polysaccharide Biosynthesis Protein SpsA, Chain A"/>
    <property type="match status" value="1"/>
</dbReference>
<name>A0ABY4CPN6_9BACL</name>
<dbReference type="EMBL" id="CP089291">
    <property type="protein sequence ID" value="UOF91402.1"/>
    <property type="molecule type" value="Genomic_DNA"/>
</dbReference>
<protein>
    <submittedName>
        <fullName evidence="1">Acylneuraminate cytidylyltransferase family protein</fullName>
    </submittedName>
</protein>
<keyword evidence="2" id="KW-1185">Reference proteome</keyword>
<sequence length="250" mass="28243">MGNAKAETISRPRIETMIPADLVAIIPARGGSKGIPKKNLTDLNGRPLISYSIEAALHCPFIHRCIVSTEDEQIKNISLQWGAEVIDRPDSLSTDVSLTQDVVEHVLDVLQQEGELPDYFVLLQPTSPLRNASHIESCIEQFFAHDAACAISVTEAEHHPYKMFFLDDEQSLQPFRDEATLSQPRQLLPKVYRQNGAIYLMNTSLFLEKKSFFAQPAYPFVMSNEESIDIDTKRDLDIAAFYLRNELIYS</sequence>
<dbReference type="GO" id="GO:0016779">
    <property type="term" value="F:nucleotidyltransferase activity"/>
    <property type="evidence" value="ECO:0007669"/>
    <property type="project" value="UniProtKB-KW"/>
</dbReference>
<proteinExistence type="predicted"/>
<dbReference type="Pfam" id="PF02348">
    <property type="entry name" value="CTP_transf_3"/>
    <property type="match status" value="1"/>
</dbReference>
<dbReference type="PANTHER" id="PTHR21485:SF6">
    <property type="entry name" value="N-ACYLNEURAMINATE CYTIDYLYLTRANSFERASE-RELATED"/>
    <property type="match status" value="1"/>
</dbReference>
<dbReference type="CDD" id="cd02513">
    <property type="entry name" value="CMP-NeuAc_Synthase"/>
    <property type="match status" value="1"/>
</dbReference>
<dbReference type="PANTHER" id="PTHR21485">
    <property type="entry name" value="HAD SUPERFAMILY MEMBERS CMAS AND KDSC"/>
    <property type="match status" value="1"/>
</dbReference>
<dbReference type="InterPro" id="IPR003329">
    <property type="entry name" value="Cytidylyl_trans"/>
</dbReference>
<dbReference type="Proteomes" id="UP000830167">
    <property type="component" value="Chromosome"/>
</dbReference>
<dbReference type="InterPro" id="IPR029044">
    <property type="entry name" value="Nucleotide-diphossugar_trans"/>
</dbReference>
<gene>
    <name evidence="1" type="ORF">LSG31_03875</name>
</gene>
<dbReference type="InterPro" id="IPR050793">
    <property type="entry name" value="CMP-NeuNAc_synthase"/>
</dbReference>
<keyword evidence="1" id="KW-0548">Nucleotidyltransferase</keyword>
<evidence type="ECO:0000313" key="1">
    <source>
        <dbReference type="EMBL" id="UOF91402.1"/>
    </source>
</evidence>
<reference evidence="1" key="1">
    <citation type="submission" date="2021-12" db="EMBL/GenBank/DDBJ databases">
        <title>Alicyclobacillaceae gen. nov., sp. nov., isolated from chalcocite enrichment system.</title>
        <authorList>
            <person name="Jiang Z."/>
        </authorList>
    </citation>
    <scope>NUCLEOTIDE SEQUENCE</scope>
    <source>
        <strain evidence="1">MYW30-H2</strain>
    </source>
</reference>
<dbReference type="SUPFAM" id="SSF53448">
    <property type="entry name" value="Nucleotide-diphospho-sugar transferases"/>
    <property type="match status" value="1"/>
</dbReference>
<evidence type="ECO:0000313" key="2">
    <source>
        <dbReference type="Proteomes" id="UP000830167"/>
    </source>
</evidence>